<reference evidence="2 3" key="1">
    <citation type="submission" date="2019-05" db="EMBL/GenBank/DDBJ databases">
        <authorList>
            <person name="Lee S.D."/>
        </authorList>
    </citation>
    <scope>NUCLEOTIDE SEQUENCE [LARGE SCALE GENOMIC DNA]</scope>
    <source>
        <strain evidence="2 3">YC2-7</strain>
    </source>
</reference>
<dbReference type="InterPro" id="IPR018723">
    <property type="entry name" value="DUF2254_membrane"/>
</dbReference>
<dbReference type="Proteomes" id="UP000535543">
    <property type="component" value="Unassembled WGS sequence"/>
</dbReference>
<feature type="transmembrane region" description="Helical" evidence="1">
    <location>
        <begin position="84"/>
        <end position="103"/>
    </location>
</feature>
<comment type="caution">
    <text evidence="2">The sequence shown here is derived from an EMBL/GenBank/DDBJ whole genome shotgun (WGS) entry which is preliminary data.</text>
</comment>
<feature type="transmembrane region" description="Helical" evidence="1">
    <location>
        <begin position="39"/>
        <end position="63"/>
    </location>
</feature>
<evidence type="ECO:0000313" key="3">
    <source>
        <dbReference type="Proteomes" id="UP000535543"/>
    </source>
</evidence>
<reference evidence="2 3" key="2">
    <citation type="submission" date="2020-06" db="EMBL/GenBank/DDBJ databases">
        <title>Antribacter stalactiti gen. nov., sp. nov., a new member of the family Nacardiaceae isolated from a cave.</title>
        <authorList>
            <person name="Kim I.S."/>
        </authorList>
    </citation>
    <scope>NUCLEOTIDE SEQUENCE [LARGE SCALE GENOMIC DNA]</scope>
    <source>
        <strain evidence="2 3">YC2-7</strain>
    </source>
</reference>
<keyword evidence="1" id="KW-0472">Membrane</keyword>
<organism evidence="2 3">
    <name type="scientific">Antrihabitans stalactiti</name>
    <dbReference type="NCBI Taxonomy" id="2584121"/>
    <lineage>
        <taxon>Bacteria</taxon>
        <taxon>Bacillati</taxon>
        <taxon>Actinomycetota</taxon>
        <taxon>Actinomycetes</taxon>
        <taxon>Mycobacteriales</taxon>
        <taxon>Nocardiaceae</taxon>
        <taxon>Antrihabitans</taxon>
    </lineage>
</organism>
<keyword evidence="1" id="KW-1133">Transmembrane helix</keyword>
<dbReference type="Pfam" id="PF10011">
    <property type="entry name" value="DUF2254"/>
    <property type="match status" value="1"/>
</dbReference>
<keyword evidence="1" id="KW-0812">Transmembrane</keyword>
<dbReference type="EMBL" id="VCQU01000001">
    <property type="protein sequence ID" value="NMN93448.1"/>
    <property type="molecule type" value="Genomic_DNA"/>
</dbReference>
<accession>A0A848K7U2</accession>
<name>A0A848K7U2_9NOCA</name>
<gene>
    <name evidence="2" type="ORF">FGL95_00165</name>
</gene>
<evidence type="ECO:0000313" key="2">
    <source>
        <dbReference type="EMBL" id="NMN93448.1"/>
    </source>
</evidence>
<protein>
    <submittedName>
        <fullName evidence="2">DUF2254 domain-containing protein</fullName>
    </submittedName>
</protein>
<feature type="transmembrane region" description="Helical" evidence="1">
    <location>
        <begin position="115"/>
        <end position="135"/>
    </location>
</feature>
<proteinExistence type="predicted"/>
<dbReference type="AlphaFoldDB" id="A0A848K7U2"/>
<evidence type="ECO:0000256" key="1">
    <source>
        <dbReference type="SAM" id="Phobius"/>
    </source>
</evidence>
<sequence length="413" mass="44255">MSFMVIALVSGTVFSLVKIPPDSWLSPVLFKGSPDEARRLLLTVATSIVGIFALVVGLTMVALQMATNRYSPRLLRNFLRDRPTQFVLGVFVGGFTYNAAGLYTVGIEPGEYQRLAVTAGLASLFACIGALIYYVDHMVHSIQIDTVLRKIGSITTRTIAMEPPGIGGNSGEPIEPSLETPPESAVQIDALACGYVQFVHPELILPVATAQNLTIRVAVAAGDHLVSGLPLAWAWSNEAGRAVDAELLSSTIHRAVSVGFERTMRQDVAVGMEQIVDIALLSMHNFDFHTAVQSTNELAVILAKLGTKPLGTETYADAEGTVRVVVPAKRFEDYVDLAVGQIRRRGANEPVVLSALAGMLRNLGTLVTTDDRRACVAEQIQGVLAAAHRSVPDSADVLRVQTEADTAMRPIAV</sequence>
<keyword evidence="3" id="KW-1185">Reference proteome</keyword>